<dbReference type="Proteomes" id="UP000608662">
    <property type="component" value="Unassembled WGS sequence"/>
</dbReference>
<evidence type="ECO:0000256" key="5">
    <source>
        <dbReference type="ARBA" id="ARBA00022989"/>
    </source>
</evidence>
<feature type="transmembrane region" description="Helical" evidence="7">
    <location>
        <begin position="87"/>
        <end position="105"/>
    </location>
</feature>
<keyword evidence="3" id="KW-1003">Cell membrane</keyword>
<dbReference type="Pfam" id="PF00924">
    <property type="entry name" value="MS_channel_2nd"/>
    <property type="match status" value="1"/>
</dbReference>
<keyword evidence="5 7" id="KW-1133">Transmembrane helix</keyword>
<dbReference type="InterPro" id="IPR045275">
    <property type="entry name" value="MscS_archaea/bacteria_type"/>
</dbReference>
<protein>
    <submittedName>
        <fullName evidence="10">Mechanosensitive ion channel</fullName>
    </submittedName>
</protein>
<dbReference type="Gene3D" id="1.10.287.1260">
    <property type="match status" value="1"/>
</dbReference>
<evidence type="ECO:0000313" key="11">
    <source>
        <dbReference type="Proteomes" id="UP000608662"/>
    </source>
</evidence>
<evidence type="ECO:0000259" key="8">
    <source>
        <dbReference type="Pfam" id="PF00924"/>
    </source>
</evidence>
<dbReference type="Gene3D" id="3.30.70.100">
    <property type="match status" value="1"/>
</dbReference>
<evidence type="ECO:0000313" key="10">
    <source>
        <dbReference type="EMBL" id="NLV09859.1"/>
    </source>
</evidence>
<dbReference type="InterPro" id="IPR010920">
    <property type="entry name" value="LSM_dom_sf"/>
</dbReference>
<organism evidence="10 11">
    <name type="scientific">Halomicrobium mukohataei</name>
    <dbReference type="NCBI Taxonomy" id="57705"/>
    <lineage>
        <taxon>Archaea</taxon>
        <taxon>Methanobacteriati</taxon>
        <taxon>Methanobacteriota</taxon>
        <taxon>Stenosarchaea group</taxon>
        <taxon>Halobacteria</taxon>
        <taxon>Halobacteriales</taxon>
        <taxon>Haloarculaceae</taxon>
        <taxon>Halomicrobium</taxon>
    </lineage>
</organism>
<evidence type="ECO:0000256" key="4">
    <source>
        <dbReference type="ARBA" id="ARBA00022692"/>
    </source>
</evidence>
<evidence type="ECO:0000259" key="9">
    <source>
        <dbReference type="Pfam" id="PF21082"/>
    </source>
</evidence>
<evidence type="ECO:0000256" key="6">
    <source>
        <dbReference type="ARBA" id="ARBA00023136"/>
    </source>
</evidence>
<keyword evidence="6 7" id="KW-0472">Membrane</keyword>
<sequence length="290" mass="31164">MLVQQRYLTRLLDRYLEITLQAGEFLAVAATVYFLGRLVLLSGGDWLLARARVDPTFESALRSILHLLVGAVAVLVGAGVAGYRGELAGSTVLVAGITLAIGLAAQDVLSNFVAGAFIVQDPDLNVGDTIRWNDTEGLVRDIDLRVTRVQTPANATVLVPNSELATSAVTNLTSEDPQAIVHEFGIDYDEDVDRAGDEIVAAAEHVPRVRSVPSPSVEVVSLDDTAVVLTATIWLDRADRSQRATVQSQFLRAVHERFRAAGIDLIETTQHELSGAVRLADGDEVDASRS</sequence>
<dbReference type="OrthoDB" id="31543at2157"/>
<dbReference type="InterPro" id="IPR011066">
    <property type="entry name" value="MscS_channel_C_sf"/>
</dbReference>
<dbReference type="PANTHER" id="PTHR30221:SF1">
    <property type="entry name" value="SMALL-CONDUCTANCE MECHANOSENSITIVE CHANNEL"/>
    <property type="match status" value="1"/>
</dbReference>
<dbReference type="InterPro" id="IPR049278">
    <property type="entry name" value="MS_channel_C"/>
</dbReference>
<dbReference type="RefSeq" id="WP_170093644.1">
    <property type="nucleotide sequence ID" value="NZ_WOYG01000001.1"/>
</dbReference>
<feature type="transmembrane region" description="Helical" evidence="7">
    <location>
        <begin position="60"/>
        <end position="81"/>
    </location>
</feature>
<proteinExistence type="inferred from homology"/>
<dbReference type="Pfam" id="PF21082">
    <property type="entry name" value="MS_channel_3rd"/>
    <property type="match status" value="1"/>
</dbReference>
<dbReference type="SUPFAM" id="SSF82689">
    <property type="entry name" value="Mechanosensitive channel protein MscS (YggB), C-terminal domain"/>
    <property type="match status" value="1"/>
</dbReference>
<dbReference type="InterPro" id="IPR023408">
    <property type="entry name" value="MscS_beta-dom_sf"/>
</dbReference>
<dbReference type="InterPro" id="IPR006685">
    <property type="entry name" value="MscS_channel_2nd"/>
</dbReference>
<evidence type="ECO:0000256" key="7">
    <source>
        <dbReference type="SAM" id="Phobius"/>
    </source>
</evidence>
<evidence type="ECO:0000256" key="1">
    <source>
        <dbReference type="ARBA" id="ARBA00004651"/>
    </source>
</evidence>
<dbReference type="SUPFAM" id="SSF50182">
    <property type="entry name" value="Sm-like ribonucleoproteins"/>
    <property type="match status" value="1"/>
</dbReference>
<keyword evidence="4 7" id="KW-0812">Transmembrane</keyword>
<evidence type="ECO:0000256" key="2">
    <source>
        <dbReference type="ARBA" id="ARBA00008017"/>
    </source>
</evidence>
<feature type="transmembrane region" description="Helical" evidence="7">
    <location>
        <begin position="25"/>
        <end position="48"/>
    </location>
</feature>
<dbReference type="EMBL" id="WOYG01000001">
    <property type="protein sequence ID" value="NLV09859.1"/>
    <property type="molecule type" value="Genomic_DNA"/>
</dbReference>
<name>A0A847UA29_9EURY</name>
<evidence type="ECO:0000256" key="3">
    <source>
        <dbReference type="ARBA" id="ARBA00022475"/>
    </source>
</evidence>
<accession>A0A847UA29</accession>
<gene>
    <name evidence="10" type="ORF">GOC74_07935</name>
</gene>
<dbReference type="AlphaFoldDB" id="A0A847UA29"/>
<dbReference type="Gene3D" id="2.30.30.60">
    <property type="match status" value="1"/>
</dbReference>
<dbReference type="GO" id="GO:0008381">
    <property type="term" value="F:mechanosensitive monoatomic ion channel activity"/>
    <property type="evidence" value="ECO:0007669"/>
    <property type="project" value="InterPro"/>
</dbReference>
<reference evidence="10" key="1">
    <citation type="submission" date="2019-12" db="EMBL/GenBank/DDBJ databases">
        <title>Whole-genome sequence of Halomicrobium mukohataei pws1.</title>
        <authorList>
            <person name="Verma D.K."/>
            <person name="Gopal K."/>
            <person name="Prasad E.S."/>
        </authorList>
    </citation>
    <scope>NUCLEOTIDE SEQUENCE</scope>
    <source>
        <strain evidence="10">Pws1</strain>
    </source>
</reference>
<dbReference type="PANTHER" id="PTHR30221">
    <property type="entry name" value="SMALL-CONDUCTANCE MECHANOSENSITIVE CHANNEL"/>
    <property type="match status" value="1"/>
</dbReference>
<feature type="domain" description="Mechanosensitive ion channel MscS" evidence="8">
    <location>
        <begin position="107"/>
        <end position="173"/>
    </location>
</feature>
<comment type="similarity">
    <text evidence="2">Belongs to the MscS (TC 1.A.23) family.</text>
</comment>
<dbReference type="GO" id="GO:0005886">
    <property type="term" value="C:plasma membrane"/>
    <property type="evidence" value="ECO:0007669"/>
    <property type="project" value="UniProtKB-SubCell"/>
</dbReference>
<comment type="caution">
    <text evidence="10">The sequence shown here is derived from an EMBL/GenBank/DDBJ whole genome shotgun (WGS) entry which is preliminary data.</text>
</comment>
<feature type="domain" description="Mechanosensitive ion channel MscS C-terminal" evidence="9">
    <location>
        <begin position="182"/>
        <end position="264"/>
    </location>
</feature>
<comment type="subcellular location">
    <subcellularLocation>
        <location evidence="1">Cell membrane</location>
        <topology evidence="1">Multi-pass membrane protein</topology>
    </subcellularLocation>
</comment>